<dbReference type="EMBL" id="LCCW01000055">
    <property type="protein sequence ID" value="KKS39801.1"/>
    <property type="molecule type" value="Genomic_DNA"/>
</dbReference>
<evidence type="ECO:0000313" key="1">
    <source>
        <dbReference type="EMBL" id="KKS39801.1"/>
    </source>
</evidence>
<evidence type="ECO:0000313" key="2">
    <source>
        <dbReference type="Proteomes" id="UP000034516"/>
    </source>
</evidence>
<dbReference type="Proteomes" id="UP000034516">
    <property type="component" value="Unassembled WGS sequence"/>
</dbReference>
<reference evidence="1 2" key="1">
    <citation type="journal article" date="2015" name="Nature">
        <title>rRNA introns, odd ribosomes, and small enigmatic genomes across a large radiation of phyla.</title>
        <authorList>
            <person name="Brown C.T."/>
            <person name="Hug L.A."/>
            <person name="Thomas B.C."/>
            <person name="Sharon I."/>
            <person name="Castelle C.J."/>
            <person name="Singh A."/>
            <person name="Wilkins M.J."/>
            <person name="Williams K.H."/>
            <person name="Banfield J.F."/>
        </authorList>
    </citation>
    <scope>NUCLEOTIDE SEQUENCE [LARGE SCALE GENOMIC DNA]</scope>
</reference>
<gene>
    <name evidence="1" type="ORF">UV02_C0055G0012</name>
</gene>
<dbReference type="AlphaFoldDB" id="A0A0G1B0C6"/>
<feature type="non-terminal residue" evidence="1">
    <location>
        <position position="126"/>
    </location>
</feature>
<name>A0A0G1B0C6_9BACT</name>
<sequence>MAEKFNGKKVAIVAHKAPQLAIESIINNVSLEKALDNDWRKRKAWQAGWNYQYSTEKVDNRTWDLKIYGNDMFQGLIGGKKIIEIRAGKPKDAEKYWGDFKTGDMIEFHLADEKMDKFIDGVKSER</sequence>
<protein>
    <submittedName>
        <fullName evidence="1">Uncharacterized protein</fullName>
    </submittedName>
</protein>
<accession>A0A0G1B0C6</accession>
<proteinExistence type="predicted"/>
<comment type="caution">
    <text evidence="1">The sequence shown here is derived from an EMBL/GenBank/DDBJ whole genome shotgun (WGS) entry which is preliminary data.</text>
</comment>
<organism evidence="1 2">
    <name type="scientific">Candidatus Kuenenbacteria bacterium GW2011_GWA2_42_15</name>
    <dbReference type="NCBI Taxonomy" id="1618677"/>
    <lineage>
        <taxon>Bacteria</taxon>
        <taxon>Candidatus Kueneniibacteriota</taxon>
    </lineage>
</organism>